<organism evidence="2 3">
    <name type="scientific">Xenoophorus captivus</name>
    <dbReference type="NCBI Taxonomy" id="1517983"/>
    <lineage>
        <taxon>Eukaryota</taxon>
        <taxon>Metazoa</taxon>
        <taxon>Chordata</taxon>
        <taxon>Craniata</taxon>
        <taxon>Vertebrata</taxon>
        <taxon>Euteleostomi</taxon>
        <taxon>Actinopterygii</taxon>
        <taxon>Neopterygii</taxon>
        <taxon>Teleostei</taxon>
        <taxon>Neoteleostei</taxon>
        <taxon>Acanthomorphata</taxon>
        <taxon>Ovalentaria</taxon>
        <taxon>Atherinomorphae</taxon>
        <taxon>Cyprinodontiformes</taxon>
        <taxon>Goodeidae</taxon>
        <taxon>Xenoophorus</taxon>
    </lineage>
</organism>
<feature type="region of interest" description="Disordered" evidence="1">
    <location>
        <begin position="1"/>
        <end position="39"/>
    </location>
</feature>
<sequence>MKQKEAVTGERGGRWEWCEQQQQNKTDQEKQAEGIEGNHKGRVNRHISELRHTCRLRVTVQTFEEIDMYSSWIQNGFWEMLPVCPDGVLVVSIQALLIGKEPLQTQNWSATAISEQS</sequence>
<evidence type="ECO:0000256" key="1">
    <source>
        <dbReference type="SAM" id="MobiDB-lite"/>
    </source>
</evidence>
<name>A0ABV0QBR9_9TELE</name>
<reference evidence="2 3" key="1">
    <citation type="submission" date="2021-06" db="EMBL/GenBank/DDBJ databases">
        <authorList>
            <person name="Palmer J.M."/>
        </authorList>
    </citation>
    <scope>NUCLEOTIDE SEQUENCE [LARGE SCALE GENOMIC DNA]</scope>
    <source>
        <strain evidence="2 3">XC_2019</strain>
        <tissue evidence="2">Muscle</tissue>
    </source>
</reference>
<evidence type="ECO:0000313" key="2">
    <source>
        <dbReference type="EMBL" id="MEQ2193279.1"/>
    </source>
</evidence>
<evidence type="ECO:0000313" key="3">
    <source>
        <dbReference type="Proteomes" id="UP001434883"/>
    </source>
</evidence>
<protein>
    <submittedName>
        <fullName evidence="2">Uncharacterized protein</fullName>
    </submittedName>
</protein>
<gene>
    <name evidence="2" type="ORF">XENOCAPTIV_009217</name>
</gene>
<dbReference type="EMBL" id="JAHRIN010008407">
    <property type="protein sequence ID" value="MEQ2193279.1"/>
    <property type="molecule type" value="Genomic_DNA"/>
</dbReference>
<comment type="caution">
    <text evidence="2">The sequence shown here is derived from an EMBL/GenBank/DDBJ whole genome shotgun (WGS) entry which is preliminary data.</text>
</comment>
<keyword evidence="3" id="KW-1185">Reference proteome</keyword>
<dbReference type="Proteomes" id="UP001434883">
    <property type="component" value="Unassembled WGS sequence"/>
</dbReference>
<accession>A0ABV0QBR9</accession>
<proteinExistence type="predicted"/>
<feature type="compositionally biased region" description="Basic and acidic residues" evidence="1">
    <location>
        <begin position="26"/>
        <end position="39"/>
    </location>
</feature>
<feature type="compositionally biased region" description="Basic and acidic residues" evidence="1">
    <location>
        <begin position="1"/>
        <end position="17"/>
    </location>
</feature>